<protein>
    <submittedName>
        <fullName evidence="2">Uncharacterized protein</fullName>
    </submittedName>
</protein>
<dbReference type="PhylomeDB" id="Q21472"/>
<feature type="region of interest" description="Disordered" evidence="1">
    <location>
        <begin position="1"/>
        <end position="174"/>
    </location>
</feature>
<sequence length="316" mass="36944">MEEVLTSDEKDLLSKAINNLPKSPKSKSDRDLERSAESGSKTRDSRLRRRHEVEDDDVVEEKKSHRRGTSKCRSQDLEYDYEDEDREEMKSRPTRRHNNNARGRSSLNHRDEDESDYENEDYEEEENKSRKANRRSRTDDDDNLDDGDNFKPRRKPLQDTQEEDNRPKREVLDLPPLTCPDCPDGIETLGSDLDFAFSTIYSWTRRACSQNEATKQTCFAFLKLLKQVGDIIIEGFFEIRNWQKLACSHVFNICNDETTNGRRLPTSVWSCSSCSRVFELSEKELSKFIQEFNKVLPMSFAPRMTITASKKFKIRS</sequence>
<dbReference type="PANTHER" id="PTHR21449:SF5">
    <property type="entry name" value="CUB DOMAIN-CONTAINING PROTEIN-RELATED"/>
    <property type="match status" value="1"/>
</dbReference>
<organism evidence="2 3">
    <name type="scientific">Caenorhabditis elegans</name>
    <dbReference type="NCBI Taxonomy" id="6239"/>
    <lineage>
        <taxon>Eukaryota</taxon>
        <taxon>Metazoa</taxon>
        <taxon>Ecdysozoa</taxon>
        <taxon>Nematoda</taxon>
        <taxon>Chromadorea</taxon>
        <taxon>Rhabditida</taxon>
        <taxon>Rhabditina</taxon>
        <taxon>Rhabditomorpha</taxon>
        <taxon>Rhabditoidea</taxon>
        <taxon>Rhabditidae</taxon>
        <taxon>Peloderinae</taxon>
        <taxon>Caenorhabditis</taxon>
    </lineage>
</organism>
<evidence type="ECO:0000313" key="3">
    <source>
        <dbReference type="Proteomes" id="UP000001940"/>
    </source>
</evidence>
<feature type="compositionally biased region" description="Basic and acidic residues" evidence="1">
    <location>
        <begin position="163"/>
        <end position="172"/>
    </location>
</feature>
<dbReference type="WormBase" id="M02F4.1">
    <property type="protein sequence ID" value="CE53624"/>
    <property type="gene ID" value="WBGene00019735"/>
</dbReference>
<dbReference type="AlphaFoldDB" id="Q21472"/>
<evidence type="ECO:0000313" key="4">
    <source>
        <dbReference type="WormBase" id="M02F4.1"/>
    </source>
</evidence>
<dbReference type="PIR" id="T16634">
    <property type="entry name" value="T16634"/>
</dbReference>
<dbReference type="EMBL" id="BX284606">
    <property type="protein sequence ID" value="CCD66485.2"/>
    <property type="molecule type" value="Genomic_DNA"/>
</dbReference>
<proteinExistence type="predicted"/>
<accession>Q21472</accession>
<dbReference type="UCSC" id="M02F4.1">
    <property type="organism name" value="c. elegans"/>
</dbReference>
<dbReference type="PaxDb" id="6239-M02F4.1"/>
<dbReference type="Proteomes" id="UP000001940">
    <property type="component" value="Chromosome X"/>
</dbReference>
<feature type="compositionally biased region" description="Acidic residues" evidence="1">
    <location>
        <begin position="113"/>
        <end position="126"/>
    </location>
</feature>
<gene>
    <name evidence="2" type="ORF">CELE_M02F4.1</name>
    <name evidence="2 4" type="ORF">M02F4.1</name>
</gene>
<reference evidence="2 3" key="1">
    <citation type="journal article" date="1998" name="Science">
        <title>Genome sequence of the nematode C. elegans: a platform for investigating biology.</title>
        <authorList>
            <consortium name="The C. elegans sequencing consortium"/>
            <person name="Sulson J.E."/>
            <person name="Waterston R."/>
        </authorList>
    </citation>
    <scope>NUCLEOTIDE SEQUENCE [LARGE SCALE GENOMIC DNA]</scope>
    <source>
        <strain evidence="2 3">Bristol N2</strain>
    </source>
</reference>
<dbReference type="AGR" id="WB:WBGene00019735"/>
<keyword evidence="3" id="KW-1185">Reference proteome</keyword>
<name>Q21472_CAEEL</name>
<feature type="compositionally biased region" description="Acidic residues" evidence="1">
    <location>
        <begin position="77"/>
        <end position="86"/>
    </location>
</feature>
<dbReference type="HOGENOM" id="CLU_691243_0_0_1"/>
<dbReference type="PANTHER" id="PTHR21449">
    <property type="entry name" value="PROTEIN CBG05271-RELATED"/>
    <property type="match status" value="1"/>
</dbReference>
<feature type="compositionally biased region" description="Basic and acidic residues" evidence="1">
    <location>
        <begin position="26"/>
        <end position="45"/>
    </location>
</feature>
<evidence type="ECO:0000313" key="2">
    <source>
        <dbReference type="EMBL" id="CCD66485.2"/>
    </source>
</evidence>
<evidence type="ECO:0000256" key="1">
    <source>
        <dbReference type="SAM" id="MobiDB-lite"/>
    </source>
</evidence>
<dbReference type="InParanoid" id="Q21472"/>